<keyword evidence="11" id="KW-1053">Target membrane</keyword>
<evidence type="ECO:0000256" key="2">
    <source>
        <dbReference type="ARBA" id="ARBA00004613"/>
    </source>
</evidence>
<keyword evidence="7" id="KW-0528">Neurotoxin</keyword>
<gene>
    <name evidence="13" type="primary">Tnks_2</name>
    <name evidence="13" type="ORF">CEXT_297641</name>
</gene>
<dbReference type="GO" id="GO:0006887">
    <property type="term" value="P:exocytosis"/>
    <property type="evidence" value="ECO:0007669"/>
    <property type="project" value="UniProtKB-KW"/>
</dbReference>
<accession>A0AAV4YEW8</accession>
<keyword evidence="10 12" id="KW-0040">ANK repeat</keyword>
<evidence type="ECO:0000313" key="14">
    <source>
        <dbReference type="Proteomes" id="UP001054945"/>
    </source>
</evidence>
<dbReference type="InterPro" id="IPR002110">
    <property type="entry name" value="Ankyrin_rpt"/>
</dbReference>
<sequence>MSSTSQDVLNLALDALRREKFGQKAIQIVNILSYFSAENVPTDIFNAEMSQDEVETATSLLKQYLLVDSAYKQDFININKLVQRKIRGCLREKKKEVPVLNEAVKLLIKKGKNPEEFQLLVDHAISVWLHACNIGNLVQKLEALPRLILPSLEKEFRYNEAAEFGWNALNRLKVSGKDNREIVWLQFHLGKLLDIMGKYKAALTILRPLLDRNIMELKLKNEIMHTVISVVKKLQDALQYDEILPVYEKILSDQKIGDTDKEEILCAWHHYALLLIKLDRCDDAVAILNDILKQINLQKLLKCNEIVMMFKEVIEKCENVIGKTHPETLSIQAELALVYFTQNEFKKAAEIFKTIHTNHGEMKMQKHKEVLDELTYEENLQFFESTLKELNDTFGLIAIKRGESFNSVDIHIIHSAIREDDLGKIYTIIQNGIDINCKDSSGNTLLHYAALHGNLDVMKLLLEFGAIYNATNANNKTPLQLAENNSVKMLLNLTEVIQTC</sequence>
<keyword evidence="4" id="KW-0964">Secreted</keyword>
<protein>
    <submittedName>
        <fullName evidence="13">Tankyrase</fullName>
    </submittedName>
</protein>
<dbReference type="InterPro" id="IPR036770">
    <property type="entry name" value="Ankyrin_rpt-contain_sf"/>
</dbReference>
<evidence type="ECO:0000256" key="4">
    <source>
        <dbReference type="ARBA" id="ARBA00022525"/>
    </source>
</evidence>
<dbReference type="EMBL" id="BPLR01001758">
    <property type="protein sequence ID" value="GIZ04566.1"/>
    <property type="molecule type" value="Genomic_DNA"/>
</dbReference>
<dbReference type="SMART" id="SM00248">
    <property type="entry name" value="ANK"/>
    <property type="match status" value="2"/>
</dbReference>
<dbReference type="Proteomes" id="UP001054945">
    <property type="component" value="Unassembled WGS sequence"/>
</dbReference>
<dbReference type="GO" id="GO:0044231">
    <property type="term" value="C:host cell presynaptic membrane"/>
    <property type="evidence" value="ECO:0007669"/>
    <property type="project" value="UniProtKB-KW"/>
</dbReference>
<dbReference type="Gene3D" id="1.25.40.20">
    <property type="entry name" value="Ankyrin repeat-containing domain"/>
    <property type="match status" value="1"/>
</dbReference>
<dbReference type="Gene3D" id="1.25.40.10">
    <property type="entry name" value="Tetratricopeptide repeat domain"/>
    <property type="match status" value="2"/>
</dbReference>
<keyword evidence="14" id="KW-1185">Reference proteome</keyword>
<dbReference type="PANTHER" id="PTHR24171">
    <property type="entry name" value="ANKYRIN REPEAT DOMAIN-CONTAINING PROTEIN 39-RELATED"/>
    <property type="match status" value="1"/>
</dbReference>
<dbReference type="InterPro" id="IPR011990">
    <property type="entry name" value="TPR-like_helical_dom_sf"/>
</dbReference>
<dbReference type="AlphaFoldDB" id="A0AAV4YEW8"/>
<dbReference type="GO" id="GO:0090729">
    <property type="term" value="F:toxin activity"/>
    <property type="evidence" value="ECO:0007669"/>
    <property type="project" value="UniProtKB-KW"/>
</dbReference>
<evidence type="ECO:0000256" key="5">
    <source>
        <dbReference type="ARBA" id="ARBA00022537"/>
    </source>
</evidence>
<organism evidence="13 14">
    <name type="scientific">Caerostris extrusa</name>
    <name type="common">Bark spider</name>
    <name type="synonym">Caerostris bankana</name>
    <dbReference type="NCBI Taxonomy" id="172846"/>
    <lineage>
        <taxon>Eukaryota</taxon>
        <taxon>Metazoa</taxon>
        <taxon>Ecdysozoa</taxon>
        <taxon>Arthropoda</taxon>
        <taxon>Chelicerata</taxon>
        <taxon>Arachnida</taxon>
        <taxon>Araneae</taxon>
        <taxon>Araneomorphae</taxon>
        <taxon>Entelegynae</taxon>
        <taxon>Araneoidea</taxon>
        <taxon>Araneidae</taxon>
        <taxon>Caerostris</taxon>
    </lineage>
</organism>
<keyword evidence="3" id="KW-0268">Exocytosis</keyword>
<evidence type="ECO:0000256" key="10">
    <source>
        <dbReference type="ARBA" id="ARBA00023043"/>
    </source>
</evidence>
<proteinExistence type="predicted"/>
<name>A0AAV4YEW8_CAEEX</name>
<evidence type="ECO:0000256" key="12">
    <source>
        <dbReference type="PROSITE-ProRule" id="PRU00023"/>
    </source>
</evidence>
<dbReference type="GO" id="GO:0005576">
    <property type="term" value="C:extracellular region"/>
    <property type="evidence" value="ECO:0007669"/>
    <property type="project" value="UniProtKB-SubCell"/>
</dbReference>
<evidence type="ECO:0000256" key="3">
    <source>
        <dbReference type="ARBA" id="ARBA00022483"/>
    </source>
</evidence>
<evidence type="ECO:0000256" key="1">
    <source>
        <dbReference type="ARBA" id="ARBA00004175"/>
    </source>
</evidence>
<keyword evidence="9" id="KW-0638">Presynaptic neurotoxin</keyword>
<evidence type="ECO:0000256" key="9">
    <source>
        <dbReference type="ARBA" id="ARBA00023028"/>
    </source>
</evidence>
<comment type="subcellular location">
    <subcellularLocation>
        <location evidence="2">Secreted</location>
    </subcellularLocation>
    <subcellularLocation>
        <location evidence="1">Target cell membrane</location>
    </subcellularLocation>
</comment>
<keyword evidence="8" id="KW-0677">Repeat</keyword>
<evidence type="ECO:0000256" key="11">
    <source>
        <dbReference type="ARBA" id="ARBA00023298"/>
    </source>
</evidence>
<evidence type="ECO:0000256" key="6">
    <source>
        <dbReference type="ARBA" id="ARBA00022656"/>
    </source>
</evidence>
<keyword evidence="6" id="KW-0800">Toxin</keyword>
<dbReference type="SUPFAM" id="SSF48403">
    <property type="entry name" value="Ankyrin repeat"/>
    <property type="match status" value="1"/>
</dbReference>
<reference evidence="13 14" key="1">
    <citation type="submission" date="2021-06" db="EMBL/GenBank/DDBJ databases">
        <title>Caerostris extrusa draft genome.</title>
        <authorList>
            <person name="Kono N."/>
            <person name="Arakawa K."/>
        </authorList>
    </citation>
    <scope>NUCLEOTIDE SEQUENCE [LARGE SCALE GENOMIC DNA]</scope>
</reference>
<keyword evidence="5" id="KW-1052">Target cell membrane</keyword>
<dbReference type="Pfam" id="PF12796">
    <property type="entry name" value="Ank_2"/>
    <property type="match status" value="1"/>
</dbReference>
<evidence type="ECO:0000256" key="8">
    <source>
        <dbReference type="ARBA" id="ARBA00022737"/>
    </source>
</evidence>
<feature type="repeat" description="ANK" evidence="12">
    <location>
        <begin position="441"/>
        <end position="473"/>
    </location>
</feature>
<dbReference type="GO" id="GO:0044218">
    <property type="term" value="C:other organism cell membrane"/>
    <property type="evidence" value="ECO:0007669"/>
    <property type="project" value="UniProtKB-KW"/>
</dbReference>
<evidence type="ECO:0000256" key="7">
    <source>
        <dbReference type="ARBA" id="ARBA00022699"/>
    </source>
</evidence>
<dbReference type="SUPFAM" id="SSF48452">
    <property type="entry name" value="TPR-like"/>
    <property type="match status" value="1"/>
</dbReference>
<dbReference type="PROSITE" id="PS50088">
    <property type="entry name" value="ANK_REPEAT"/>
    <property type="match status" value="1"/>
</dbReference>
<dbReference type="PANTHER" id="PTHR24171:SF9">
    <property type="entry name" value="ANKYRIN REPEAT DOMAIN-CONTAINING PROTEIN 39"/>
    <property type="match status" value="1"/>
</dbReference>
<comment type="caution">
    <text evidence="13">The sequence shown here is derived from an EMBL/GenBank/DDBJ whole genome shotgun (WGS) entry which is preliminary data.</text>
</comment>
<dbReference type="PROSITE" id="PS50297">
    <property type="entry name" value="ANK_REP_REGION"/>
    <property type="match status" value="1"/>
</dbReference>
<keyword evidence="11" id="KW-0472">Membrane</keyword>
<evidence type="ECO:0000313" key="13">
    <source>
        <dbReference type="EMBL" id="GIZ04566.1"/>
    </source>
</evidence>